<dbReference type="VEuPathDB" id="TriTrypDB:LdBPK_080740.1"/>
<protein>
    <submittedName>
        <fullName evidence="2">AAA ATPase domain family protein</fullName>
    </submittedName>
</protein>
<dbReference type="InterPro" id="IPR027417">
    <property type="entry name" value="P-loop_NTPase"/>
</dbReference>
<dbReference type="SUPFAM" id="SSF52540">
    <property type="entry name" value="P-loop containing nucleoside triphosphate hydrolases"/>
    <property type="match status" value="2"/>
</dbReference>
<dbReference type="Gene3D" id="3.40.50.300">
    <property type="entry name" value="P-loop containing nucleotide triphosphate hydrolases"/>
    <property type="match status" value="1"/>
</dbReference>
<organism evidence="2 3">
    <name type="scientific">Leishmania donovani</name>
    <dbReference type="NCBI Taxonomy" id="5661"/>
    <lineage>
        <taxon>Eukaryota</taxon>
        <taxon>Discoba</taxon>
        <taxon>Euglenozoa</taxon>
        <taxon>Kinetoplastea</taxon>
        <taxon>Metakinetoplastina</taxon>
        <taxon>Trypanosomatida</taxon>
        <taxon>Trypanosomatidae</taxon>
        <taxon>Leishmaniinae</taxon>
        <taxon>Leishmania</taxon>
    </lineage>
</organism>
<reference evidence="3" key="1">
    <citation type="submission" date="2019-02" db="EMBL/GenBank/DDBJ databases">
        <title>FDA dAtabase for Regulatory Grade micrObial Sequences (FDA-ARGOS): Supporting development and validation of Infectious Disease Dx tests.</title>
        <authorList>
            <person name="Duncan R."/>
            <person name="Fisher C."/>
            <person name="Tallon L."/>
            <person name="Sadzewicz L."/>
            <person name="Sengamalay N."/>
            <person name="Ott S."/>
            <person name="Godinez A."/>
            <person name="Nagaraj S."/>
            <person name="Vavikolanu K."/>
            <person name="Nadendla S."/>
            <person name="Aluvathingal J."/>
            <person name="Sichtig H."/>
        </authorList>
    </citation>
    <scope>NUCLEOTIDE SEQUENCE [LARGE SCALE GENOMIC DNA]</scope>
    <source>
        <strain evidence="3">FDAARGOS_361</strain>
    </source>
</reference>
<sequence length="1550" mass="172697">MPRLEASEREAWHMQAEHRVSKGPGLRLANATSLRSSGMHLGHRLLPTRLTSPLPPSSRSLDAARLDRGMPSARVSVWRRKRRTPPRGLTFAGLLTNDAGYWWAFSEHRKPWKGGRPAHVGILNADGSITMLLRGGVPVSEECIHRLEAAVSQFTDSRSCPLPGDEADADTGRVAASLQGGHSVCRLILVAASTAERTDAAQAAAQATTTPSAAGSSQAPFAAARRAPCPNRQNQPVLPRLWHDADRRLVVFSAICSVAFNGRGMTPAETRDIALALKRAFDCLLTQARLSRLLTLCSASSRDERTMDPVALIMYWSMRRLHSVAVGGAARWLRKCAADDSAAAVAPPNPTPEAVPSSSVDSASIIPGDFASLTVRAYFRQPLVGVGVHHFAVGRIKEQLSHDEYIVDMEEVHLSPIADVSTRVYVRVGRTATNEDRIAGGIVGRVNSNGTLGVLMDNNSFEAQVSQDDVILVEGRSRFTREKGYKDMMEWFRSAGVHRRADRERLCFLLYQRGWRVDKLYLLEPSDVHCMQYLRKSVRQMVLEKAEWQRDHHAEMRALLRERVKERARRYFIQKYSGFVSANWAGLGVLSVFLWNYKRFRRQQRSFQVKHAVNTLTHTDHRRSSSPAVPQQFVERAAEERWTRQMLRRLNNTHPRIAVVTGFRGCGKSSLLRSAVRKEHKPALFVEVRGVEDTLTCIVKAMKVPNLESCGDYLEFITDTFTKAAKINGEPPILVVTLREGSELSRVYNESVALACDRRLCHLVYEVALESLSIPNVLLPRLDFYSVPNFNVRQALQYTEHTVDAVAMQHFIETMGTNSNDIDELLAAILHRKVSIAEYTEQKLRRAMRQVETAWAGSEKLRAALKKLAEADCYVGQENGTDALRDPALKEMVLYDPVSDRWVFTHKVYHTAARCCLYQPTRRCLFTAVSSVSSTTAASSSGGVSRELDASAVRRSAFAQPGLEGLRIAAYAPTEPGVPSSQRRLPVAIGHVVAQLSSLVFAVDFDDRLPPPAVSLGSRVYVAYEREDVDPISQQGDGGVGGAPSRVFLVGGLVVRVNPNGTLGVLLDHNKVDLAVPPEKIAVTEGVCKFLNHPKYLRVVEWVRSAGLSETDDVESTACILYHRGWRAERLYLLEASDIRSMTHLSQSARMSLMEKAEWQRDHHRQMRNIHRERVKERDRRYMSAKYAGILSASVAFCGAFSLFGWNYRNYLTHQRSYQMRFAVKTLCKKVPPGSAATIGAPPAATGVETSMSSSAAHRMSKHVSRVVQERWIRQVFHRLDTAHPRIVVITGYFGCGKSSLCCTAIHDEGMAGVFVDVRNKEDTLRSVIKALGVPHVEACGDPLDFISEACYKAKSITNGKAPVIVLKLREGNSLTRVYNEALTLACDRRACHIVVELPLESLTTTNTLLPRLDFYTVPNFSRSQAYEYIQHRLDALGMEVFLDTVGTNSNDLDELLAAAHQHRVSATEYTNQKLLKAMRRLQTAWGDDAQLKAAVKRLAQLPYDEGQHEGLDDSSLSHPSLRDVIFYNSVQDVWLFKNQVLHTAASCLL</sequence>
<dbReference type="Proteomes" id="UP000318447">
    <property type="component" value="Unassembled WGS sequence"/>
</dbReference>
<feature type="region of interest" description="Disordered" evidence="1">
    <location>
        <begin position="202"/>
        <end position="232"/>
    </location>
</feature>
<evidence type="ECO:0000313" key="3">
    <source>
        <dbReference type="Proteomes" id="UP000318447"/>
    </source>
</evidence>
<gene>
    <name evidence="2" type="ORF">CGC21_0260</name>
</gene>
<evidence type="ECO:0000256" key="1">
    <source>
        <dbReference type="SAM" id="MobiDB-lite"/>
    </source>
</evidence>
<evidence type="ECO:0000313" key="2">
    <source>
        <dbReference type="EMBL" id="TPP49079.1"/>
    </source>
</evidence>
<comment type="caution">
    <text evidence="2">The sequence shown here is derived from an EMBL/GenBank/DDBJ whole genome shotgun (WGS) entry which is preliminary data.</text>
</comment>
<dbReference type="VEuPathDB" id="TriTrypDB:LdBPK_342640.1"/>
<dbReference type="VEuPathDB" id="TriTrypDB:LDHU3_08.1020"/>
<dbReference type="PANTHER" id="PTHR34157">
    <property type="entry name" value="TUZIN"/>
    <property type="match status" value="1"/>
</dbReference>
<name>A0A504XNJ0_LEIDO</name>
<accession>A0A504XNJ0</accession>
<dbReference type="VEuPathDB" id="TriTrypDB:LDHU3_34.4300"/>
<proteinExistence type="predicted"/>
<dbReference type="PANTHER" id="PTHR34157:SF2">
    <property type="entry name" value="TUZIN"/>
    <property type="match status" value="1"/>
</dbReference>
<dbReference type="VEuPathDB" id="TriTrypDB:LdCL_080012900"/>
<dbReference type="VEuPathDB" id="TriTrypDB:LdCL_170021700"/>
<dbReference type="VEuPathDB" id="TriTrypDB:LdCL_340034200"/>
<dbReference type="EMBL" id="RHLC01000034">
    <property type="protein sequence ID" value="TPP49079.1"/>
    <property type="molecule type" value="Genomic_DNA"/>
</dbReference>